<accession>A0AA38UFT7</accession>
<feature type="compositionally biased region" description="Basic residues" evidence="1">
    <location>
        <begin position="1"/>
        <end position="12"/>
    </location>
</feature>
<protein>
    <submittedName>
        <fullName evidence="2">Uncharacterized protein</fullName>
    </submittedName>
</protein>
<comment type="caution">
    <text evidence="2">The sequence shown here is derived from an EMBL/GenBank/DDBJ whole genome shotgun (WGS) entry which is preliminary data.</text>
</comment>
<proteinExistence type="predicted"/>
<evidence type="ECO:0000256" key="1">
    <source>
        <dbReference type="SAM" id="MobiDB-lite"/>
    </source>
</evidence>
<sequence length="543" mass="61483">MTSQNRSRRTKLKRIDSESESEEQALPDMAIDTDNTISAFTSHGKGKGKSHDVPLDEGEFDDDYAQTVAGSIFIPSDINPGDPSELSTKRKYQKGATALRRPSHFYAARSHVSRTMNNVVNRLPIGQGFKPPVQHVNARIITDRQPSEDLDEIFYAEPYNRDSADHQLFQDETPSYTDDALSNPLLWLIPPVNEDQDQDRLDDGGSSIPQEFSSLLDRDHLLGLSTFSDLTIDSSSMILTADSANYIDDILQDSDSKNPQQSPTQESVPESPPRTLNLDKNIDNWLKSNSDKPSHFFNPLEAEGKARIEINELRTSLKMHSEANLLAADVIFVHHDHISELAFRSRRLRTNKLKPVFIGHSKDSNEVWNVEEVYPYGGIVTFTAQALAHSVDLLMHKIREIAMHPLWKVFLVPSVLGLAIKNYYGDIKVWQRLNADFAFDELLEMIDDETVNVMSDPSAPDPHWDLQQKILRVLTHEEMVKMCVDAAPARGIEHGSALFEVSEEVADNLRILQTQSRCYKNFRRYIILTDEEENVPDDSGVRF</sequence>
<feature type="compositionally biased region" description="Polar residues" evidence="1">
    <location>
        <begin position="257"/>
        <end position="268"/>
    </location>
</feature>
<dbReference type="AlphaFoldDB" id="A0AA38UFT7"/>
<organism evidence="2 3">
    <name type="scientific">Lentinula raphanica</name>
    <dbReference type="NCBI Taxonomy" id="153919"/>
    <lineage>
        <taxon>Eukaryota</taxon>
        <taxon>Fungi</taxon>
        <taxon>Dikarya</taxon>
        <taxon>Basidiomycota</taxon>
        <taxon>Agaricomycotina</taxon>
        <taxon>Agaricomycetes</taxon>
        <taxon>Agaricomycetidae</taxon>
        <taxon>Agaricales</taxon>
        <taxon>Marasmiineae</taxon>
        <taxon>Omphalotaceae</taxon>
        <taxon>Lentinula</taxon>
    </lineage>
</organism>
<gene>
    <name evidence="2" type="ORF">F5878DRAFT_676460</name>
</gene>
<evidence type="ECO:0000313" key="2">
    <source>
        <dbReference type="EMBL" id="KAJ3839939.1"/>
    </source>
</evidence>
<feature type="region of interest" description="Disordered" evidence="1">
    <location>
        <begin position="1"/>
        <end position="52"/>
    </location>
</feature>
<dbReference type="Proteomes" id="UP001163846">
    <property type="component" value="Unassembled WGS sequence"/>
</dbReference>
<reference evidence="2" key="1">
    <citation type="submission" date="2022-08" db="EMBL/GenBank/DDBJ databases">
        <authorList>
            <consortium name="DOE Joint Genome Institute"/>
            <person name="Min B."/>
            <person name="Riley R."/>
            <person name="Sierra-Patev S."/>
            <person name="Naranjo-Ortiz M."/>
            <person name="Looney B."/>
            <person name="Konkel Z."/>
            <person name="Slot J.C."/>
            <person name="Sakamoto Y."/>
            <person name="Steenwyk J.L."/>
            <person name="Rokas A."/>
            <person name="Carro J."/>
            <person name="Camarero S."/>
            <person name="Ferreira P."/>
            <person name="Molpeceres G."/>
            <person name="Ruiz-Duenas F.J."/>
            <person name="Serrano A."/>
            <person name="Henrissat B."/>
            <person name="Drula E."/>
            <person name="Hughes K.W."/>
            <person name="Mata J.L."/>
            <person name="Ishikawa N.K."/>
            <person name="Vargas-Isla R."/>
            <person name="Ushijima S."/>
            <person name="Smith C.A."/>
            <person name="Ahrendt S."/>
            <person name="Andreopoulos W."/>
            <person name="He G."/>
            <person name="Labutti K."/>
            <person name="Lipzen A."/>
            <person name="Ng V."/>
            <person name="Sandor L."/>
            <person name="Barry K."/>
            <person name="Martinez A.T."/>
            <person name="Xiao Y."/>
            <person name="Gibbons J.G."/>
            <person name="Terashima K."/>
            <person name="Hibbett D.S."/>
            <person name="Grigoriev I.V."/>
        </authorList>
    </citation>
    <scope>NUCLEOTIDE SEQUENCE</scope>
    <source>
        <strain evidence="2">TFB9207</strain>
    </source>
</reference>
<dbReference type="EMBL" id="MU806102">
    <property type="protein sequence ID" value="KAJ3839939.1"/>
    <property type="molecule type" value="Genomic_DNA"/>
</dbReference>
<feature type="region of interest" description="Disordered" evidence="1">
    <location>
        <begin position="251"/>
        <end position="276"/>
    </location>
</feature>
<name>A0AA38UFT7_9AGAR</name>
<keyword evidence="3" id="KW-1185">Reference proteome</keyword>
<evidence type="ECO:0000313" key="3">
    <source>
        <dbReference type="Proteomes" id="UP001163846"/>
    </source>
</evidence>